<keyword evidence="2" id="KW-1185">Reference proteome</keyword>
<gene>
    <name evidence="1" type="ORF">BBK82_39455</name>
</gene>
<reference evidence="1 2" key="1">
    <citation type="submission" date="2016-07" db="EMBL/GenBank/DDBJ databases">
        <title>Complete genome sequence of the Lentzea guizhouensis DHS C013.</title>
        <authorList>
            <person name="Cao C."/>
        </authorList>
    </citation>
    <scope>NUCLEOTIDE SEQUENCE [LARGE SCALE GENOMIC DNA]</scope>
    <source>
        <strain evidence="1 2">DHS C013</strain>
    </source>
</reference>
<organism evidence="1 2">
    <name type="scientific">Lentzea guizhouensis</name>
    <dbReference type="NCBI Taxonomy" id="1586287"/>
    <lineage>
        <taxon>Bacteria</taxon>
        <taxon>Bacillati</taxon>
        <taxon>Actinomycetota</taxon>
        <taxon>Actinomycetes</taxon>
        <taxon>Pseudonocardiales</taxon>
        <taxon>Pseudonocardiaceae</taxon>
        <taxon>Lentzea</taxon>
    </lineage>
</organism>
<dbReference type="Proteomes" id="UP000093053">
    <property type="component" value="Chromosome"/>
</dbReference>
<evidence type="ECO:0000313" key="1">
    <source>
        <dbReference type="EMBL" id="ANZ41155.1"/>
    </source>
</evidence>
<dbReference type="KEGG" id="led:BBK82_39455"/>
<proteinExistence type="predicted"/>
<name>A0A1B2HTZ0_9PSEU</name>
<protein>
    <submittedName>
        <fullName evidence="1">Uncharacterized protein</fullName>
    </submittedName>
</protein>
<accession>A0A1B2HTZ0</accession>
<evidence type="ECO:0000313" key="2">
    <source>
        <dbReference type="Proteomes" id="UP000093053"/>
    </source>
</evidence>
<sequence length="155" mass="16906">MRRPVMRALLALLVVGSVAFALLVGRAEPTPDLSRGVDGIAAWLNRLTDECATVRRHDDFAEFAGPVRAKVYAPFIAEWGTCSKEPYERLGLLVLRPGLEQAWRTALANGEVRGDPDLAFGNGFALTGSEGMEYLGLNRLECTLTACSLIPIKHH</sequence>
<dbReference type="AlphaFoldDB" id="A0A1B2HTZ0"/>
<dbReference type="EMBL" id="CP016793">
    <property type="protein sequence ID" value="ANZ41155.1"/>
    <property type="molecule type" value="Genomic_DNA"/>
</dbReference>
<dbReference type="STRING" id="1586287.BBK82_39455"/>